<dbReference type="EMBL" id="JBJQOH010000002">
    <property type="protein sequence ID" value="KAL3696344.1"/>
    <property type="molecule type" value="Genomic_DNA"/>
</dbReference>
<name>A0ABD3I1F2_9MARC</name>
<evidence type="ECO:0000313" key="1">
    <source>
        <dbReference type="EMBL" id="KAL3696344.1"/>
    </source>
</evidence>
<proteinExistence type="predicted"/>
<accession>A0ABD3I1F2</accession>
<reference evidence="1 2" key="1">
    <citation type="submission" date="2024-09" db="EMBL/GenBank/DDBJ databases">
        <title>Chromosome-scale assembly of Riccia sorocarpa.</title>
        <authorList>
            <person name="Paukszto L."/>
        </authorList>
    </citation>
    <scope>NUCLEOTIDE SEQUENCE [LARGE SCALE GENOMIC DNA]</scope>
    <source>
        <strain evidence="1">LP-2024</strain>
        <tissue evidence="1">Aerial parts of the thallus</tissue>
    </source>
</reference>
<sequence length="240" mass="26716">MKLIRPLAPIPPSWWTTGGGVSFLQNAKTRSDGISVQRPSPFQDLVYFASSTSINSRTSVETMVHGTKIYLNEMRLKVFHRFPKKCGNDGGQDGFIGLTGATDLHRRHRVTLESSLGSNEGKRSASAFVSSKFEPRISWGIALSRRLQHAVTFFGRFNCDESGRHRFILQVVQKVDERNTVSPIFSKLLGDKPQAGLSWTYLLGDTARPRKSCMQVKMFWSGSGAYSLSIKAQAGELDEL</sequence>
<gene>
    <name evidence="1" type="ORF">R1sor_010420</name>
</gene>
<organism evidence="1 2">
    <name type="scientific">Riccia sorocarpa</name>
    <dbReference type="NCBI Taxonomy" id="122646"/>
    <lineage>
        <taxon>Eukaryota</taxon>
        <taxon>Viridiplantae</taxon>
        <taxon>Streptophyta</taxon>
        <taxon>Embryophyta</taxon>
        <taxon>Marchantiophyta</taxon>
        <taxon>Marchantiopsida</taxon>
        <taxon>Marchantiidae</taxon>
        <taxon>Marchantiales</taxon>
        <taxon>Ricciaceae</taxon>
        <taxon>Riccia</taxon>
    </lineage>
</organism>
<dbReference type="AlphaFoldDB" id="A0ABD3I1F2"/>
<protein>
    <submittedName>
        <fullName evidence="1">Uncharacterized protein</fullName>
    </submittedName>
</protein>
<comment type="caution">
    <text evidence="1">The sequence shown here is derived from an EMBL/GenBank/DDBJ whole genome shotgun (WGS) entry which is preliminary data.</text>
</comment>
<evidence type="ECO:0000313" key="2">
    <source>
        <dbReference type="Proteomes" id="UP001633002"/>
    </source>
</evidence>
<dbReference type="Proteomes" id="UP001633002">
    <property type="component" value="Unassembled WGS sequence"/>
</dbReference>
<keyword evidence="2" id="KW-1185">Reference proteome</keyword>